<reference evidence="7 8" key="1">
    <citation type="journal article" date="2024" name="Commun. Biol.">
        <title>Comparative genomic analysis of thermophilic fungi reveals convergent evolutionary adaptations and gene losses.</title>
        <authorList>
            <person name="Steindorff A.S."/>
            <person name="Aguilar-Pontes M.V."/>
            <person name="Robinson A.J."/>
            <person name="Andreopoulos B."/>
            <person name="LaButti K."/>
            <person name="Kuo A."/>
            <person name="Mondo S."/>
            <person name="Riley R."/>
            <person name="Otillar R."/>
            <person name="Haridas S."/>
            <person name="Lipzen A."/>
            <person name="Grimwood J."/>
            <person name="Schmutz J."/>
            <person name="Clum A."/>
            <person name="Reid I.D."/>
            <person name="Moisan M.C."/>
            <person name="Butler G."/>
            <person name="Nguyen T.T.M."/>
            <person name="Dewar K."/>
            <person name="Conant G."/>
            <person name="Drula E."/>
            <person name="Henrissat B."/>
            <person name="Hansel C."/>
            <person name="Singer S."/>
            <person name="Hutchinson M.I."/>
            <person name="de Vries R.P."/>
            <person name="Natvig D.O."/>
            <person name="Powell A.J."/>
            <person name="Tsang A."/>
            <person name="Grigoriev I.V."/>
        </authorList>
    </citation>
    <scope>NUCLEOTIDE SEQUENCE [LARGE SCALE GENOMIC DNA]</scope>
    <source>
        <strain evidence="7 8">CBS 494.80</strain>
    </source>
</reference>
<dbReference type="Gene3D" id="3.40.462.20">
    <property type="match status" value="1"/>
</dbReference>
<evidence type="ECO:0000256" key="3">
    <source>
        <dbReference type="ARBA" id="ARBA00022827"/>
    </source>
</evidence>
<name>A0ABR4C5K4_9HELO</name>
<protein>
    <recommendedName>
        <fullName evidence="6">FAD-binding PCMH-type domain-containing protein</fullName>
    </recommendedName>
</protein>
<evidence type="ECO:0000313" key="7">
    <source>
        <dbReference type="EMBL" id="KAL2065229.1"/>
    </source>
</evidence>
<dbReference type="PANTHER" id="PTHR42973">
    <property type="entry name" value="BINDING OXIDOREDUCTASE, PUTATIVE (AFU_ORTHOLOGUE AFUA_1G17690)-RELATED"/>
    <property type="match status" value="1"/>
</dbReference>
<comment type="similarity">
    <text evidence="1">Belongs to the oxygen-dependent FAD-linked oxidoreductase family.</text>
</comment>
<evidence type="ECO:0000259" key="6">
    <source>
        <dbReference type="PROSITE" id="PS51387"/>
    </source>
</evidence>
<dbReference type="InterPro" id="IPR050416">
    <property type="entry name" value="FAD-linked_Oxidoreductase"/>
</dbReference>
<gene>
    <name evidence="7" type="ORF">VTL71DRAFT_2898</name>
</gene>
<organism evidence="7 8">
    <name type="scientific">Oculimacula yallundae</name>
    <dbReference type="NCBI Taxonomy" id="86028"/>
    <lineage>
        <taxon>Eukaryota</taxon>
        <taxon>Fungi</taxon>
        <taxon>Dikarya</taxon>
        <taxon>Ascomycota</taxon>
        <taxon>Pezizomycotina</taxon>
        <taxon>Leotiomycetes</taxon>
        <taxon>Helotiales</taxon>
        <taxon>Ploettnerulaceae</taxon>
        <taxon>Oculimacula</taxon>
    </lineage>
</organism>
<sequence>MSSSHLKAVEAAQALLLKLSSSSRIFTDSSCAEVKDLLMRWSDVDIQTPSAILQPSNANDISIIVRSSTKHSIALIASSGGHSNWSTIGPGGWILDLSLLTSISISPTQRTATILGGTLTKPILAAVSSAGYLIHTANASGVGHVGFLLGGGNSVLVGQYGMAVDALISARVVTATGDIVTASEEENADLFWALKGAGCYFGIVSELTVRIFPKTTEIVNWTCVFKPEQVEEVGRAVKMVSDGNDRMSFGSVLVTLPPGPAGPMKPIIIVSMTHFRSLAEAEEIMQPILSIGPVAQIKKSIEFADITDAADRIDKKGGLKSIVSCGMQSFDPVMLEKSLDAWVRLVDAHPGAKDTFFILSWSSTEGMREFEGDGSAYGHRDVGSWCFIWPSGTDEVSFQAAVKTSEELVDLCQAGQDEDEKSSFPSHSRTKSVEQRYRGEEMRKRLGDVKRIWDPEGVFTRHFL</sequence>
<keyword evidence="8" id="KW-1185">Reference proteome</keyword>
<dbReference type="EMBL" id="JAZHXI010000012">
    <property type="protein sequence ID" value="KAL2065229.1"/>
    <property type="molecule type" value="Genomic_DNA"/>
</dbReference>
<keyword evidence="2" id="KW-0285">Flavoprotein</keyword>
<evidence type="ECO:0000256" key="5">
    <source>
        <dbReference type="SAM" id="MobiDB-lite"/>
    </source>
</evidence>
<dbReference type="InterPro" id="IPR036318">
    <property type="entry name" value="FAD-bd_PCMH-like_sf"/>
</dbReference>
<dbReference type="InterPro" id="IPR016169">
    <property type="entry name" value="FAD-bd_PCMH_sub2"/>
</dbReference>
<proteinExistence type="inferred from homology"/>
<dbReference type="SUPFAM" id="SSF56176">
    <property type="entry name" value="FAD-binding/transporter-associated domain-like"/>
    <property type="match status" value="1"/>
</dbReference>
<dbReference type="InterPro" id="IPR006094">
    <property type="entry name" value="Oxid_FAD_bind_N"/>
</dbReference>
<keyword evidence="4" id="KW-0560">Oxidoreductase</keyword>
<keyword evidence="3" id="KW-0274">FAD</keyword>
<dbReference type="PROSITE" id="PS00862">
    <property type="entry name" value="OX2_COVAL_FAD"/>
    <property type="match status" value="1"/>
</dbReference>
<dbReference type="InterPro" id="IPR016166">
    <property type="entry name" value="FAD-bd_PCMH"/>
</dbReference>
<dbReference type="Proteomes" id="UP001595075">
    <property type="component" value="Unassembled WGS sequence"/>
</dbReference>
<dbReference type="Pfam" id="PF01565">
    <property type="entry name" value="FAD_binding_4"/>
    <property type="match status" value="1"/>
</dbReference>
<feature type="region of interest" description="Disordered" evidence="5">
    <location>
        <begin position="416"/>
        <end position="435"/>
    </location>
</feature>
<dbReference type="PROSITE" id="PS51387">
    <property type="entry name" value="FAD_PCMH"/>
    <property type="match status" value="1"/>
</dbReference>
<dbReference type="InterPro" id="IPR006093">
    <property type="entry name" value="Oxy_OxRdtase_FAD_BS"/>
</dbReference>
<accession>A0ABR4C5K4</accession>
<evidence type="ECO:0000313" key="8">
    <source>
        <dbReference type="Proteomes" id="UP001595075"/>
    </source>
</evidence>
<evidence type="ECO:0000256" key="1">
    <source>
        <dbReference type="ARBA" id="ARBA00005466"/>
    </source>
</evidence>
<evidence type="ECO:0000256" key="2">
    <source>
        <dbReference type="ARBA" id="ARBA00022630"/>
    </source>
</evidence>
<dbReference type="PANTHER" id="PTHR42973:SF7">
    <property type="entry name" value="FAD-BINDING PCMH-TYPE DOMAIN-CONTAINING PROTEIN"/>
    <property type="match status" value="1"/>
</dbReference>
<feature type="domain" description="FAD-binding PCMH-type" evidence="6">
    <location>
        <begin position="45"/>
        <end position="214"/>
    </location>
</feature>
<dbReference type="Gene3D" id="3.30.465.10">
    <property type="match status" value="1"/>
</dbReference>
<comment type="caution">
    <text evidence="7">The sequence shown here is derived from an EMBL/GenBank/DDBJ whole genome shotgun (WGS) entry which is preliminary data.</text>
</comment>
<evidence type="ECO:0000256" key="4">
    <source>
        <dbReference type="ARBA" id="ARBA00023002"/>
    </source>
</evidence>